<gene>
    <name evidence="2" type="ORF">BU23DRAFT_507266</name>
</gene>
<dbReference type="PANTHER" id="PTHR35910:SF1">
    <property type="entry name" value="2EXR DOMAIN-CONTAINING PROTEIN"/>
    <property type="match status" value="1"/>
</dbReference>
<organism evidence="2 3">
    <name type="scientific">Bimuria novae-zelandiae CBS 107.79</name>
    <dbReference type="NCBI Taxonomy" id="1447943"/>
    <lineage>
        <taxon>Eukaryota</taxon>
        <taxon>Fungi</taxon>
        <taxon>Dikarya</taxon>
        <taxon>Ascomycota</taxon>
        <taxon>Pezizomycotina</taxon>
        <taxon>Dothideomycetes</taxon>
        <taxon>Pleosporomycetidae</taxon>
        <taxon>Pleosporales</taxon>
        <taxon>Massarineae</taxon>
        <taxon>Didymosphaeriaceae</taxon>
        <taxon>Bimuria</taxon>
    </lineage>
</organism>
<sequence length="251" mass="29221">MATFQPFPRLPFELRARIWALTVEPRTVDISVSAHYLDGRKALPVSSTPVPAPLQACQESRRELQKYYQRAFSELYGSHGAWRRYVWTNLDLDIISIGNGWYCDIYEPIAPLIQRLQFEGEISSSPFYFSCIKRLLRLFVNAREIYVVCKDGLSAWYGALEDHYWPCGEENVWMIDPEDNGRMMKATEVDEMMHREFKEAHAHDGFDYDTGLPLEGEELERARKNCANHACRWCCECVPPCPQSLWLDVLR</sequence>
<feature type="domain" description="2EXR" evidence="1">
    <location>
        <begin position="4"/>
        <end position="95"/>
    </location>
</feature>
<dbReference type="EMBL" id="ML976682">
    <property type="protein sequence ID" value="KAF1973229.1"/>
    <property type="molecule type" value="Genomic_DNA"/>
</dbReference>
<keyword evidence="3" id="KW-1185">Reference proteome</keyword>
<evidence type="ECO:0000313" key="2">
    <source>
        <dbReference type="EMBL" id="KAF1973229.1"/>
    </source>
</evidence>
<reference evidence="2" key="1">
    <citation type="journal article" date="2020" name="Stud. Mycol.">
        <title>101 Dothideomycetes genomes: a test case for predicting lifestyles and emergence of pathogens.</title>
        <authorList>
            <person name="Haridas S."/>
            <person name="Albert R."/>
            <person name="Binder M."/>
            <person name="Bloem J."/>
            <person name="Labutti K."/>
            <person name="Salamov A."/>
            <person name="Andreopoulos B."/>
            <person name="Baker S."/>
            <person name="Barry K."/>
            <person name="Bills G."/>
            <person name="Bluhm B."/>
            <person name="Cannon C."/>
            <person name="Castanera R."/>
            <person name="Culley D."/>
            <person name="Daum C."/>
            <person name="Ezra D."/>
            <person name="Gonzalez J."/>
            <person name="Henrissat B."/>
            <person name="Kuo A."/>
            <person name="Liang C."/>
            <person name="Lipzen A."/>
            <person name="Lutzoni F."/>
            <person name="Magnuson J."/>
            <person name="Mondo S."/>
            <person name="Nolan M."/>
            <person name="Ohm R."/>
            <person name="Pangilinan J."/>
            <person name="Park H.-J."/>
            <person name="Ramirez L."/>
            <person name="Alfaro M."/>
            <person name="Sun H."/>
            <person name="Tritt A."/>
            <person name="Yoshinaga Y."/>
            <person name="Zwiers L.-H."/>
            <person name="Turgeon B."/>
            <person name="Goodwin S."/>
            <person name="Spatafora J."/>
            <person name="Crous P."/>
            <person name="Grigoriev I."/>
        </authorList>
    </citation>
    <scope>NUCLEOTIDE SEQUENCE</scope>
    <source>
        <strain evidence="2">CBS 107.79</strain>
    </source>
</reference>
<dbReference type="PANTHER" id="PTHR35910">
    <property type="entry name" value="2EXR DOMAIN-CONTAINING PROTEIN"/>
    <property type="match status" value="1"/>
</dbReference>
<protein>
    <recommendedName>
        <fullName evidence="1">2EXR domain-containing protein</fullName>
    </recommendedName>
</protein>
<evidence type="ECO:0000313" key="3">
    <source>
        <dbReference type="Proteomes" id="UP000800036"/>
    </source>
</evidence>
<dbReference type="Pfam" id="PF20150">
    <property type="entry name" value="2EXR"/>
    <property type="match status" value="1"/>
</dbReference>
<accession>A0A6A5VA89</accession>
<dbReference type="OrthoDB" id="3473305at2759"/>
<evidence type="ECO:0000259" key="1">
    <source>
        <dbReference type="Pfam" id="PF20150"/>
    </source>
</evidence>
<proteinExistence type="predicted"/>
<dbReference type="InterPro" id="IPR045518">
    <property type="entry name" value="2EXR"/>
</dbReference>
<dbReference type="AlphaFoldDB" id="A0A6A5VA89"/>
<name>A0A6A5VA89_9PLEO</name>
<dbReference type="Proteomes" id="UP000800036">
    <property type="component" value="Unassembled WGS sequence"/>
</dbReference>